<accession>A0ABQ0AL06</accession>
<dbReference type="PANTHER" id="PTHR30126:SF2">
    <property type="entry name" value="HTH-TYPE TRANSCRIPTIONAL REGULATOR YJIE"/>
    <property type="match status" value="1"/>
</dbReference>
<evidence type="ECO:0000256" key="5">
    <source>
        <dbReference type="SAM" id="MobiDB-lite"/>
    </source>
</evidence>
<dbReference type="RefSeq" id="WP_353399511.1">
    <property type="nucleotide sequence ID" value="NZ_BAABWU010000006.1"/>
</dbReference>
<feature type="domain" description="HTH lysR-type" evidence="6">
    <location>
        <begin position="1"/>
        <end position="58"/>
    </location>
</feature>
<sequence length="336" mass="37180">MDIAWLRDFEALVAQKNFSRAAEERNVSQPAFSRRIRALEEEFGVKLINRQTLPLSLTPAGEVFLAQSRVMLRTYDETLERCQIIDAAGENVIRFATSQSLYMTHYKTHIAPMVDEGGLEIDLNSTGWAADQFVSALQQRYCDVILTYWHPSMDALAPLALGNCDYITLTKDSFVPVSKTGPDGPLHHFDAPPKKPVSLLSYGTVSALRSVVEHALRQNADGPKMLVVNQSALANSVKAMVLEGFGLGWLPRELCKEELAEGRMQIVGGPQHCHALEIRLYRDKENSKPTLNRLWRDMQALSPDAATLQDSPCPDSPDPDTPDLGTPNPDPPDAAS</sequence>
<proteinExistence type="inferred from homology"/>
<evidence type="ECO:0000259" key="6">
    <source>
        <dbReference type="PROSITE" id="PS50931"/>
    </source>
</evidence>
<evidence type="ECO:0000313" key="8">
    <source>
        <dbReference type="Proteomes" id="UP001441944"/>
    </source>
</evidence>
<protein>
    <submittedName>
        <fullName evidence="7">LysR substrate-binding domain-containing protein</fullName>
    </submittedName>
</protein>
<evidence type="ECO:0000256" key="4">
    <source>
        <dbReference type="ARBA" id="ARBA00023163"/>
    </source>
</evidence>
<dbReference type="Pfam" id="PF00126">
    <property type="entry name" value="HTH_1"/>
    <property type="match status" value="1"/>
</dbReference>
<dbReference type="PRINTS" id="PR00039">
    <property type="entry name" value="HTHLYSR"/>
</dbReference>
<dbReference type="EMBL" id="BAABWU010000006">
    <property type="protein sequence ID" value="GAA6196556.1"/>
    <property type="molecule type" value="Genomic_DNA"/>
</dbReference>
<dbReference type="PROSITE" id="PS50931">
    <property type="entry name" value="HTH_LYSR"/>
    <property type="match status" value="1"/>
</dbReference>
<dbReference type="SUPFAM" id="SSF46785">
    <property type="entry name" value="Winged helix' DNA-binding domain"/>
    <property type="match status" value="1"/>
</dbReference>
<dbReference type="InterPro" id="IPR036390">
    <property type="entry name" value="WH_DNA-bd_sf"/>
</dbReference>
<evidence type="ECO:0000256" key="3">
    <source>
        <dbReference type="ARBA" id="ARBA00023125"/>
    </source>
</evidence>
<name>A0ABQ0AL06_9RHOB</name>
<keyword evidence="8" id="KW-1185">Reference proteome</keyword>
<dbReference type="InterPro" id="IPR005119">
    <property type="entry name" value="LysR_subst-bd"/>
</dbReference>
<dbReference type="SUPFAM" id="SSF53850">
    <property type="entry name" value="Periplasmic binding protein-like II"/>
    <property type="match status" value="1"/>
</dbReference>
<reference evidence="7 8" key="1">
    <citation type="submission" date="2024-04" db="EMBL/GenBank/DDBJ databases">
        <title>Draft genome sequence of Pseudophaeobacter arcticus NBRC 116598.</title>
        <authorList>
            <person name="Miyakawa T."/>
            <person name="Kusuya Y."/>
            <person name="Miura T."/>
        </authorList>
    </citation>
    <scope>NUCLEOTIDE SEQUENCE [LARGE SCALE GENOMIC DNA]</scope>
    <source>
        <strain evidence="7 8">SU-CL00105</strain>
    </source>
</reference>
<evidence type="ECO:0000256" key="1">
    <source>
        <dbReference type="ARBA" id="ARBA00009437"/>
    </source>
</evidence>
<dbReference type="Pfam" id="PF03466">
    <property type="entry name" value="LysR_substrate"/>
    <property type="match status" value="1"/>
</dbReference>
<dbReference type="Proteomes" id="UP001441944">
    <property type="component" value="Unassembled WGS sequence"/>
</dbReference>
<dbReference type="Gene3D" id="3.40.190.10">
    <property type="entry name" value="Periplasmic binding protein-like II"/>
    <property type="match status" value="1"/>
</dbReference>
<keyword evidence="4" id="KW-0804">Transcription</keyword>
<dbReference type="InterPro" id="IPR036388">
    <property type="entry name" value="WH-like_DNA-bd_sf"/>
</dbReference>
<evidence type="ECO:0000313" key="7">
    <source>
        <dbReference type="EMBL" id="GAA6196556.1"/>
    </source>
</evidence>
<comment type="similarity">
    <text evidence="1">Belongs to the LysR transcriptional regulatory family.</text>
</comment>
<keyword evidence="2" id="KW-0805">Transcription regulation</keyword>
<organism evidence="7 8">
    <name type="scientific">Pseudophaeobacter arcticus</name>
    <dbReference type="NCBI Taxonomy" id="385492"/>
    <lineage>
        <taxon>Bacteria</taxon>
        <taxon>Pseudomonadati</taxon>
        <taxon>Pseudomonadota</taxon>
        <taxon>Alphaproteobacteria</taxon>
        <taxon>Rhodobacterales</taxon>
        <taxon>Paracoccaceae</taxon>
        <taxon>Pseudophaeobacter</taxon>
    </lineage>
</organism>
<dbReference type="InterPro" id="IPR000847">
    <property type="entry name" value="LysR_HTH_N"/>
</dbReference>
<dbReference type="PANTHER" id="PTHR30126">
    <property type="entry name" value="HTH-TYPE TRANSCRIPTIONAL REGULATOR"/>
    <property type="match status" value="1"/>
</dbReference>
<evidence type="ECO:0000256" key="2">
    <source>
        <dbReference type="ARBA" id="ARBA00023015"/>
    </source>
</evidence>
<gene>
    <name evidence="7" type="ORF">NBRC116598_20000</name>
</gene>
<dbReference type="Gene3D" id="1.10.10.10">
    <property type="entry name" value="Winged helix-like DNA-binding domain superfamily/Winged helix DNA-binding domain"/>
    <property type="match status" value="1"/>
</dbReference>
<keyword evidence="3" id="KW-0238">DNA-binding</keyword>
<comment type="caution">
    <text evidence="7">The sequence shown here is derived from an EMBL/GenBank/DDBJ whole genome shotgun (WGS) entry which is preliminary data.</text>
</comment>
<feature type="region of interest" description="Disordered" evidence="5">
    <location>
        <begin position="298"/>
        <end position="336"/>
    </location>
</feature>